<dbReference type="SUPFAM" id="SSF57701">
    <property type="entry name" value="Zn2/Cys6 DNA-binding domain"/>
    <property type="match status" value="1"/>
</dbReference>
<proteinExistence type="predicted"/>
<dbReference type="HOGENOM" id="CLU_011409_2_1_1"/>
<keyword evidence="9" id="KW-1185">Reference proteome</keyword>
<reference evidence="8 9" key="1">
    <citation type="submission" date="2014-04" db="EMBL/GenBank/DDBJ databases">
        <authorList>
            <consortium name="DOE Joint Genome Institute"/>
            <person name="Kuo A."/>
            <person name="Martino E."/>
            <person name="Perotto S."/>
            <person name="Kohler A."/>
            <person name="Nagy L.G."/>
            <person name="Floudas D."/>
            <person name="Copeland A."/>
            <person name="Barry K.W."/>
            <person name="Cichocki N."/>
            <person name="Veneault-Fourrey C."/>
            <person name="LaButti K."/>
            <person name="Lindquist E.A."/>
            <person name="Lipzen A."/>
            <person name="Lundell T."/>
            <person name="Morin E."/>
            <person name="Murat C."/>
            <person name="Sun H."/>
            <person name="Tunlid A."/>
            <person name="Henrissat B."/>
            <person name="Grigoriev I.V."/>
            <person name="Hibbett D.S."/>
            <person name="Martin F."/>
            <person name="Nordberg H.P."/>
            <person name="Cantor M.N."/>
            <person name="Hua S.X."/>
        </authorList>
    </citation>
    <scope>NUCLEOTIDE SEQUENCE [LARGE SCALE GENOMIC DNA]</scope>
    <source>
        <strain evidence="8 9">Zn</strain>
    </source>
</reference>
<dbReference type="EMBL" id="KN832880">
    <property type="protein sequence ID" value="KIM98707.1"/>
    <property type="molecule type" value="Genomic_DNA"/>
</dbReference>
<dbReference type="OrthoDB" id="39175at2759"/>
<feature type="domain" description="Zn(2)-C6 fungal-type" evidence="7">
    <location>
        <begin position="3"/>
        <end position="30"/>
    </location>
</feature>
<sequence>MYRIRRVKCDEGKPLCARCLKFGADCEGYESGGRRDGPITSSMKEASSRKDNRQALLLPSFARLPFTVVFHDNRQYSYFLYFQERAALEIAGAFDRNLWNHVIIRDSWNEQSLCRLAASLGALCKARGAKALNLPKEEIDSHEQYALQQYGRALKSVQAKISANQSRDTTRIALIASLLIYGFENVYGDLALALEHLEGALQLMHKQLAQARRHYDHSENKSPTSSLDDDLVAAFFRLDSGLLSRDVLDDREYFGSRLGINYLQKNWSVPKRFSTVSEARNCLESIQFPTIPNLSRDLAIQINKWPWPGSIDENSRDLYTTMSSQLHQWRVAFMPLYTEIITLHTSDSIAATTLRVRALSTELALQRVCSTEPSSSHLLNTMSHELVDLSKFVAADPSFVKSFVWDCGIVPGLSIVMASCTDMYVQKEALQLLKQIVPRREGVWDSLTAVKFGQRCLQLE</sequence>
<protein>
    <recommendedName>
        <fullName evidence="7">Zn(2)-C6 fungal-type domain-containing protein</fullName>
    </recommendedName>
</protein>
<dbReference type="InterPro" id="IPR021858">
    <property type="entry name" value="Fun_TF"/>
</dbReference>
<evidence type="ECO:0000256" key="1">
    <source>
        <dbReference type="ARBA" id="ARBA00022723"/>
    </source>
</evidence>
<evidence type="ECO:0000256" key="3">
    <source>
        <dbReference type="ARBA" id="ARBA00023015"/>
    </source>
</evidence>
<dbReference type="GO" id="GO:0003677">
    <property type="term" value="F:DNA binding"/>
    <property type="evidence" value="ECO:0007669"/>
    <property type="project" value="UniProtKB-KW"/>
</dbReference>
<evidence type="ECO:0000256" key="4">
    <source>
        <dbReference type="ARBA" id="ARBA00023125"/>
    </source>
</evidence>
<dbReference type="STRING" id="913774.A0A0C3D9U9"/>
<keyword evidence="1" id="KW-0479">Metal-binding</keyword>
<dbReference type="InterPro" id="IPR052360">
    <property type="entry name" value="Transcr_Regulatory_Proteins"/>
</dbReference>
<dbReference type="InParanoid" id="A0A0C3D9U9"/>
<gene>
    <name evidence="8" type="ORF">OIDMADRAFT_31474</name>
</gene>
<keyword evidence="5" id="KW-0804">Transcription</keyword>
<accession>A0A0C3D9U9</accession>
<dbReference type="AlphaFoldDB" id="A0A0C3D9U9"/>
<keyword evidence="4" id="KW-0238">DNA-binding</keyword>
<dbReference type="Pfam" id="PF11951">
    <property type="entry name" value="Fungal_trans_2"/>
    <property type="match status" value="1"/>
</dbReference>
<dbReference type="InterPro" id="IPR001138">
    <property type="entry name" value="Zn2Cys6_DnaBD"/>
</dbReference>
<dbReference type="Gene3D" id="4.10.240.10">
    <property type="entry name" value="Zn(2)-C6 fungal-type DNA-binding domain"/>
    <property type="match status" value="1"/>
</dbReference>
<dbReference type="GO" id="GO:0000981">
    <property type="term" value="F:DNA-binding transcription factor activity, RNA polymerase II-specific"/>
    <property type="evidence" value="ECO:0007669"/>
    <property type="project" value="InterPro"/>
</dbReference>
<keyword evidence="3" id="KW-0805">Transcription regulation</keyword>
<keyword evidence="6" id="KW-0539">Nucleus</keyword>
<evidence type="ECO:0000313" key="8">
    <source>
        <dbReference type="EMBL" id="KIM98707.1"/>
    </source>
</evidence>
<name>A0A0C3D9U9_OIDMZ</name>
<dbReference type="InterPro" id="IPR036864">
    <property type="entry name" value="Zn2-C6_fun-type_DNA-bd_sf"/>
</dbReference>
<keyword evidence="2" id="KW-0862">Zinc</keyword>
<dbReference type="Proteomes" id="UP000054321">
    <property type="component" value="Unassembled WGS sequence"/>
</dbReference>
<evidence type="ECO:0000256" key="5">
    <source>
        <dbReference type="ARBA" id="ARBA00023163"/>
    </source>
</evidence>
<dbReference type="Pfam" id="PF00172">
    <property type="entry name" value="Zn_clus"/>
    <property type="match status" value="1"/>
</dbReference>
<evidence type="ECO:0000256" key="2">
    <source>
        <dbReference type="ARBA" id="ARBA00022833"/>
    </source>
</evidence>
<dbReference type="GO" id="GO:0008270">
    <property type="term" value="F:zinc ion binding"/>
    <property type="evidence" value="ECO:0007669"/>
    <property type="project" value="InterPro"/>
</dbReference>
<dbReference type="PANTHER" id="PTHR36206">
    <property type="entry name" value="ASPERCRYPTIN BIOSYNTHESIS CLUSTER-SPECIFIC TRANSCRIPTION REGULATOR ATNN-RELATED"/>
    <property type="match status" value="1"/>
</dbReference>
<evidence type="ECO:0000256" key="6">
    <source>
        <dbReference type="ARBA" id="ARBA00023242"/>
    </source>
</evidence>
<reference evidence="9" key="2">
    <citation type="submission" date="2015-01" db="EMBL/GenBank/DDBJ databases">
        <title>Evolutionary Origins and Diversification of the Mycorrhizal Mutualists.</title>
        <authorList>
            <consortium name="DOE Joint Genome Institute"/>
            <consortium name="Mycorrhizal Genomics Consortium"/>
            <person name="Kohler A."/>
            <person name="Kuo A."/>
            <person name="Nagy L.G."/>
            <person name="Floudas D."/>
            <person name="Copeland A."/>
            <person name="Barry K.W."/>
            <person name="Cichocki N."/>
            <person name="Veneault-Fourrey C."/>
            <person name="LaButti K."/>
            <person name="Lindquist E.A."/>
            <person name="Lipzen A."/>
            <person name="Lundell T."/>
            <person name="Morin E."/>
            <person name="Murat C."/>
            <person name="Riley R."/>
            <person name="Ohm R."/>
            <person name="Sun H."/>
            <person name="Tunlid A."/>
            <person name="Henrissat B."/>
            <person name="Grigoriev I.V."/>
            <person name="Hibbett D.S."/>
            <person name="Martin F."/>
        </authorList>
    </citation>
    <scope>NUCLEOTIDE SEQUENCE [LARGE SCALE GENOMIC DNA]</scope>
    <source>
        <strain evidence="9">Zn</strain>
    </source>
</reference>
<dbReference type="PANTHER" id="PTHR36206:SF4">
    <property type="entry name" value="HYPOTHETICAL CONSERVED PROTEIN (EUROFUNG)-RELATED"/>
    <property type="match status" value="1"/>
</dbReference>
<organism evidence="8 9">
    <name type="scientific">Oidiodendron maius (strain Zn)</name>
    <dbReference type="NCBI Taxonomy" id="913774"/>
    <lineage>
        <taxon>Eukaryota</taxon>
        <taxon>Fungi</taxon>
        <taxon>Dikarya</taxon>
        <taxon>Ascomycota</taxon>
        <taxon>Pezizomycotina</taxon>
        <taxon>Leotiomycetes</taxon>
        <taxon>Leotiomycetes incertae sedis</taxon>
        <taxon>Myxotrichaceae</taxon>
        <taxon>Oidiodendron</taxon>
    </lineage>
</organism>
<dbReference type="CDD" id="cd00067">
    <property type="entry name" value="GAL4"/>
    <property type="match status" value="1"/>
</dbReference>
<evidence type="ECO:0000259" key="7">
    <source>
        <dbReference type="Pfam" id="PF00172"/>
    </source>
</evidence>
<evidence type="ECO:0000313" key="9">
    <source>
        <dbReference type="Proteomes" id="UP000054321"/>
    </source>
</evidence>